<dbReference type="RefSeq" id="WP_345604101.1">
    <property type="nucleotide sequence ID" value="NZ_BAABJO010000005.1"/>
</dbReference>
<feature type="transmembrane region" description="Helical" evidence="7">
    <location>
        <begin position="331"/>
        <end position="356"/>
    </location>
</feature>
<dbReference type="Proteomes" id="UP001500804">
    <property type="component" value="Unassembled WGS sequence"/>
</dbReference>
<reference evidence="9" key="1">
    <citation type="journal article" date="2019" name="Int. J. Syst. Evol. Microbiol.">
        <title>The Global Catalogue of Microorganisms (GCM) 10K type strain sequencing project: providing services to taxonomists for standard genome sequencing and annotation.</title>
        <authorList>
            <consortium name="The Broad Institute Genomics Platform"/>
            <consortium name="The Broad Institute Genome Sequencing Center for Infectious Disease"/>
            <person name="Wu L."/>
            <person name="Ma J."/>
        </authorList>
    </citation>
    <scope>NUCLEOTIDE SEQUENCE [LARGE SCALE GENOMIC DNA]</scope>
    <source>
        <strain evidence="9">JCM 18302</strain>
    </source>
</reference>
<keyword evidence="4 7" id="KW-0812">Transmembrane</keyword>
<dbReference type="PANTHER" id="PTHR42718:SF46">
    <property type="entry name" value="BLR6921 PROTEIN"/>
    <property type="match status" value="1"/>
</dbReference>
<evidence type="ECO:0000256" key="6">
    <source>
        <dbReference type="ARBA" id="ARBA00023136"/>
    </source>
</evidence>
<keyword evidence="2" id="KW-0813">Transport</keyword>
<comment type="caution">
    <text evidence="8">The sequence shown here is derived from an EMBL/GenBank/DDBJ whole genome shotgun (WGS) entry which is preliminary data.</text>
</comment>
<accession>A0ABP9NEG8</accession>
<evidence type="ECO:0000256" key="7">
    <source>
        <dbReference type="SAM" id="Phobius"/>
    </source>
</evidence>
<feature type="transmembrane region" description="Helical" evidence="7">
    <location>
        <begin position="362"/>
        <end position="386"/>
    </location>
</feature>
<dbReference type="PANTHER" id="PTHR42718">
    <property type="entry name" value="MAJOR FACILITATOR SUPERFAMILY MULTIDRUG TRANSPORTER MFSC"/>
    <property type="match status" value="1"/>
</dbReference>
<name>A0ABP9NEG8_9PSEU</name>
<dbReference type="Pfam" id="PF07690">
    <property type="entry name" value="MFS_1"/>
    <property type="match status" value="1"/>
</dbReference>
<sequence>MGRLPVPLAGRWSSALAMALLGLGPFVVLSTASFPLTPLQGGELGATRSGLQLANGLANAAYALCVVVAADLVQRAPARRLYLACTATSALGASIAALAPDVVWFGAGRVLHGGATGMLLVVALPPLVTRHGAARVPLTVSLINLGLFGGAAIGTTVGGVAAGPERWRLLFAGAAVVALAALVVGVLGFERGGDPNPHMGFDPSGIPLAAAATILPFLGVSLLAAAPAPPPAAVLVTGVGVAALVVLVVREYRKERPLMPVRLIAHTLPVTGVGAAMLSGAAFTTLVELAVVRLQQVEGMGPAAVGAVLATQVLGMAVALWLIVRVLPTRWLPVLVLGGLLTTAAAGVLLAVAGALPAVPLAAAAGALLGLGAGAGVGPGLFLGALSVPAPRLGPAFALVQLLRAEAAFLLAPLLLRAATSAADPATGVRHAALLVAGTAAAGAVALTGVLLLGGSPPQAPHIRRWVDGDGPAYDSPPLAALLRGRSE</sequence>
<feature type="transmembrane region" description="Helical" evidence="7">
    <location>
        <begin position="81"/>
        <end position="99"/>
    </location>
</feature>
<evidence type="ECO:0000256" key="4">
    <source>
        <dbReference type="ARBA" id="ARBA00022692"/>
    </source>
</evidence>
<dbReference type="EMBL" id="BAABJO010000005">
    <property type="protein sequence ID" value="GAA5115789.1"/>
    <property type="molecule type" value="Genomic_DNA"/>
</dbReference>
<dbReference type="InterPro" id="IPR011701">
    <property type="entry name" value="MFS"/>
</dbReference>
<evidence type="ECO:0000313" key="9">
    <source>
        <dbReference type="Proteomes" id="UP001500804"/>
    </source>
</evidence>
<evidence type="ECO:0000256" key="1">
    <source>
        <dbReference type="ARBA" id="ARBA00004651"/>
    </source>
</evidence>
<keyword evidence="3" id="KW-1003">Cell membrane</keyword>
<proteinExistence type="predicted"/>
<protein>
    <recommendedName>
        <fullName evidence="10">MFS transporter</fullName>
    </recommendedName>
</protein>
<feature type="transmembrane region" description="Helical" evidence="7">
    <location>
        <begin position="232"/>
        <end position="249"/>
    </location>
</feature>
<dbReference type="InterPro" id="IPR036259">
    <property type="entry name" value="MFS_trans_sf"/>
</dbReference>
<dbReference type="SUPFAM" id="SSF103473">
    <property type="entry name" value="MFS general substrate transporter"/>
    <property type="match status" value="1"/>
</dbReference>
<gene>
    <name evidence="8" type="ORF">GCM10023320_15070</name>
</gene>
<comment type="subcellular location">
    <subcellularLocation>
        <location evidence="1">Cell membrane</location>
        <topology evidence="1">Multi-pass membrane protein</topology>
    </subcellularLocation>
</comment>
<evidence type="ECO:0000256" key="3">
    <source>
        <dbReference type="ARBA" id="ARBA00022475"/>
    </source>
</evidence>
<dbReference type="Gene3D" id="1.20.1250.20">
    <property type="entry name" value="MFS general substrate transporter like domains"/>
    <property type="match status" value="1"/>
</dbReference>
<feature type="transmembrane region" description="Helical" evidence="7">
    <location>
        <begin position="140"/>
        <end position="161"/>
    </location>
</feature>
<feature type="transmembrane region" description="Helical" evidence="7">
    <location>
        <begin position="167"/>
        <end position="187"/>
    </location>
</feature>
<feature type="transmembrane region" description="Helical" evidence="7">
    <location>
        <begin position="12"/>
        <end position="36"/>
    </location>
</feature>
<feature type="transmembrane region" description="Helical" evidence="7">
    <location>
        <begin position="432"/>
        <end position="455"/>
    </location>
</feature>
<feature type="transmembrane region" description="Helical" evidence="7">
    <location>
        <begin position="111"/>
        <end position="128"/>
    </location>
</feature>
<evidence type="ECO:0000256" key="5">
    <source>
        <dbReference type="ARBA" id="ARBA00022989"/>
    </source>
</evidence>
<keyword evidence="9" id="KW-1185">Reference proteome</keyword>
<evidence type="ECO:0000256" key="2">
    <source>
        <dbReference type="ARBA" id="ARBA00022448"/>
    </source>
</evidence>
<organism evidence="8 9">
    <name type="scientific">Pseudonocardia adelaidensis</name>
    <dbReference type="NCBI Taxonomy" id="648754"/>
    <lineage>
        <taxon>Bacteria</taxon>
        <taxon>Bacillati</taxon>
        <taxon>Actinomycetota</taxon>
        <taxon>Actinomycetes</taxon>
        <taxon>Pseudonocardiales</taxon>
        <taxon>Pseudonocardiaceae</taxon>
        <taxon>Pseudonocardia</taxon>
    </lineage>
</organism>
<evidence type="ECO:0000313" key="8">
    <source>
        <dbReference type="EMBL" id="GAA5115789.1"/>
    </source>
</evidence>
<keyword evidence="6 7" id="KW-0472">Membrane</keyword>
<feature type="transmembrane region" description="Helical" evidence="7">
    <location>
        <begin position="56"/>
        <end position="74"/>
    </location>
</feature>
<feature type="transmembrane region" description="Helical" evidence="7">
    <location>
        <begin position="208"/>
        <end position="226"/>
    </location>
</feature>
<feature type="transmembrane region" description="Helical" evidence="7">
    <location>
        <begin position="393"/>
        <end position="412"/>
    </location>
</feature>
<feature type="transmembrane region" description="Helical" evidence="7">
    <location>
        <begin position="261"/>
        <end position="283"/>
    </location>
</feature>
<keyword evidence="5 7" id="KW-1133">Transmembrane helix</keyword>
<evidence type="ECO:0008006" key="10">
    <source>
        <dbReference type="Google" id="ProtNLM"/>
    </source>
</evidence>
<feature type="transmembrane region" description="Helical" evidence="7">
    <location>
        <begin position="303"/>
        <end position="324"/>
    </location>
</feature>